<evidence type="ECO:0000256" key="5">
    <source>
        <dbReference type="ARBA" id="ARBA00023065"/>
    </source>
</evidence>
<evidence type="ECO:0000256" key="8">
    <source>
        <dbReference type="ARBA" id="ARBA00023214"/>
    </source>
</evidence>
<dbReference type="PANTHER" id="PTHR43427:SF6">
    <property type="entry name" value="CHLORIDE CHANNEL PROTEIN CLC-E"/>
    <property type="match status" value="1"/>
</dbReference>
<feature type="transmembrane region" description="Helical" evidence="10">
    <location>
        <begin position="158"/>
        <end position="176"/>
    </location>
</feature>
<feature type="transmembrane region" description="Helical" evidence="10">
    <location>
        <begin position="396"/>
        <end position="422"/>
    </location>
</feature>
<evidence type="ECO:0000256" key="9">
    <source>
        <dbReference type="ARBA" id="ARBA00023303"/>
    </source>
</evidence>
<keyword evidence="2" id="KW-0813">Transport</keyword>
<keyword evidence="6 10" id="KW-0472">Membrane</keyword>
<dbReference type="InterPro" id="IPR050368">
    <property type="entry name" value="ClC-type_chloride_channel"/>
</dbReference>
<dbReference type="Proteomes" id="UP000321723">
    <property type="component" value="Unassembled WGS sequence"/>
</dbReference>
<dbReference type="PRINTS" id="PR00762">
    <property type="entry name" value="CLCHANNEL"/>
</dbReference>
<keyword evidence="3 10" id="KW-0812">Transmembrane</keyword>
<feature type="transmembrane region" description="Helical" evidence="10">
    <location>
        <begin position="182"/>
        <end position="201"/>
    </location>
</feature>
<dbReference type="OrthoDB" id="2729535at2"/>
<protein>
    <submittedName>
        <fullName evidence="12">H+/Cl- antiporter ClcA</fullName>
    </submittedName>
</protein>
<feature type="transmembrane region" description="Helical" evidence="10">
    <location>
        <begin position="242"/>
        <end position="262"/>
    </location>
</feature>
<evidence type="ECO:0000313" key="14">
    <source>
        <dbReference type="Proteomes" id="UP000564629"/>
    </source>
</evidence>
<evidence type="ECO:0000256" key="4">
    <source>
        <dbReference type="ARBA" id="ARBA00022989"/>
    </source>
</evidence>
<dbReference type="GO" id="GO:0005886">
    <property type="term" value="C:plasma membrane"/>
    <property type="evidence" value="ECO:0007669"/>
    <property type="project" value="TreeGrafter"/>
</dbReference>
<feature type="transmembrane region" description="Helical" evidence="10">
    <location>
        <begin position="23"/>
        <end position="46"/>
    </location>
</feature>
<evidence type="ECO:0000256" key="10">
    <source>
        <dbReference type="SAM" id="Phobius"/>
    </source>
</evidence>
<dbReference type="Pfam" id="PF00654">
    <property type="entry name" value="Voltage_CLC"/>
    <property type="match status" value="1"/>
</dbReference>
<accession>A0A511FHV0</accession>
<dbReference type="InterPro" id="IPR014743">
    <property type="entry name" value="Cl-channel_core"/>
</dbReference>
<dbReference type="EMBL" id="BJVQ01000110">
    <property type="protein sequence ID" value="GEL48793.1"/>
    <property type="molecule type" value="Genomic_DNA"/>
</dbReference>
<sequence length="442" mass="43687">MEAPHPVLGADPSTLHSRAYVRLLVLSAVLGVPVSAAAWGFLHLVSEGTELVYDDLPSALGMDGTPAWWGVPWVGLGGLLVGLCIRYLPGRGGHVPVNGFSTGAPPPAPREIAGVALAALAGLTLGAVIGPEAPLIALGAGATAWAARLLRRDLPERAVLLLGAAGSFAAISLLIGNPLVGAFLLMEASALGGAALGLVLLPGLLAAGIGALVMVGLGSVTGLGVVALTIPDLPTPARPDLAQLGWAVAIGLVAPLLGWVIVRVGRAVAGRAAVRPVAVAVVVGLAVGALAWLYAGTTGHDVSEVLLSGQEALGPLLLSADDHTVGALLLLLLCKGAGYGLSLGALRGGPVFPAMFLGAAGGLALSHLPGLPALAGAAMGIGAMSVVMLRLPLTSVLLATLLLGSGLTLMPLVIVAVVVAHVGTAWLRRGSEQPAPAPAAPA</sequence>
<feature type="transmembrane region" description="Helical" evidence="10">
    <location>
        <begin position="66"/>
        <end position="88"/>
    </location>
</feature>
<dbReference type="SUPFAM" id="SSF81340">
    <property type="entry name" value="Clc chloride channel"/>
    <property type="match status" value="1"/>
</dbReference>
<feature type="transmembrane region" description="Helical" evidence="10">
    <location>
        <begin position="208"/>
        <end position="230"/>
    </location>
</feature>
<keyword evidence="7" id="KW-0869">Chloride channel</keyword>
<dbReference type="Gene3D" id="1.10.3080.10">
    <property type="entry name" value="Clc chloride channel"/>
    <property type="match status" value="1"/>
</dbReference>
<dbReference type="RefSeq" id="WP_146840786.1">
    <property type="nucleotide sequence ID" value="NZ_BJVQ01000110.1"/>
</dbReference>
<keyword evidence="4 10" id="KW-1133">Transmembrane helix</keyword>
<dbReference type="PANTHER" id="PTHR43427">
    <property type="entry name" value="CHLORIDE CHANNEL PROTEIN CLC-E"/>
    <property type="match status" value="1"/>
</dbReference>
<proteinExistence type="predicted"/>
<evidence type="ECO:0000256" key="6">
    <source>
        <dbReference type="ARBA" id="ARBA00023136"/>
    </source>
</evidence>
<dbReference type="InterPro" id="IPR001807">
    <property type="entry name" value="ClC"/>
</dbReference>
<evidence type="ECO:0000256" key="7">
    <source>
        <dbReference type="ARBA" id="ARBA00023173"/>
    </source>
</evidence>
<evidence type="ECO:0000256" key="1">
    <source>
        <dbReference type="ARBA" id="ARBA00004141"/>
    </source>
</evidence>
<evidence type="ECO:0000313" key="12">
    <source>
        <dbReference type="EMBL" id="MBB5475152.1"/>
    </source>
</evidence>
<reference evidence="11 13" key="1">
    <citation type="submission" date="2019-07" db="EMBL/GenBank/DDBJ databases">
        <title>Whole genome shotgun sequence of Cellulomonas hominis NBRC 16055.</title>
        <authorList>
            <person name="Hosoyama A."/>
            <person name="Uohara A."/>
            <person name="Ohji S."/>
            <person name="Ichikawa N."/>
        </authorList>
    </citation>
    <scope>NUCLEOTIDE SEQUENCE [LARGE SCALE GENOMIC DNA]</scope>
    <source>
        <strain evidence="11 13">NBRC 16055</strain>
    </source>
</reference>
<reference evidence="12 14" key="2">
    <citation type="submission" date="2020-08" db="EMBL/GenBank/DDBJ databases">
        <title>Sequencing the genomes of 1000 actinobacteria strains.</title>
        <authorList>
            <person name="Klenk H.-P."/>
        </authorList>
    </citation>
    <scope>NUCLEOTIDE SEQUENCE [LARGE SCALE GENOMIC DNA]</scope>
    <source>
        <strain evidence="12 14">DSM 9581</strain>
    </source>
</reference>
<dbReference type="Proteomes" id="UP000564629">
    <property type="component" value="Unassembled WGS sequence"/>
</dbReference>
<dbReference type="EMBL" id="JACHDN010000001">
    <property type="protein sequence ID" value="MBB5475152.1"/>
    <property type="molecule type" value="Genomic_DNA"/>
</dbReference>
<evidence type="ECO:0000313" key="11">
    <source>
        <dbReference type="EMBL" id="GEL48793.1"/>
    </source>
</evidence>
<comment type="subcellular location">
    <subcellularLocation>
        <location evidence="1">Membrane</location>
        <topology evidence="1">Multi-pass membrane protein</topology>
    </subcellularLocation>
</comment>
<dbReference type="GO" id="GO:0034707">
    <property type="term" value="C:chloride channel complex"/>
    <property type="evidence" value="ECO:0007669"/>
    <property type="project" value="UniProtKB-KW"/>
</dbReference>
<comment type="caution">
    <text evidence="11">The sequence shown here is derived from an EMBL/GenBank/DDBJ whole genome shotgun (WGS) entry which is preliminary data.</text>
</comment>
<evidence type="ECO:0000256" key="2">
    <source>
        <dbReference type="ARBA" id="ARBA00022448"/>
    </source>
</evidence>
<evidence type="ECO:0000256" key="3">
    <source>
        <dbReference type="ARBA" id="ARBA00022692"/>
    </source>
</evidence>
<organism evidence="11 13">
    <name type="scientific">Cellulomonas hominis</name>
    <dbReference type="NCBI Taxonomy" id="156981"/>
    <lineage>
        <taxon>Bacteria</taxon>
        <taxon>Bacillati</taxon>
        <taxon>Actinomycetota</taxon>
        <taxon>Actinomycetes</taxon>
        <taxon>Micrococcales</taxon>
        <taxon>Cellulomonadaceae</taxon>
        <taxon>Cellulomonas</taxon>
    </lineage>
</organism>
<dbReference type="AlphaFoldDB" id="A0A511FHV0"/>
<keyword evidence="9" id="KW-0407">Ion channel</keyword>
<keyword evidence="8" id="KW-0868">Chloride</keyword>
<keyword evidence="5" id="KW-0406">Ion transport</keyword>
<name>A0A511FHV0_9CELL</name>
<evidence type="ECO:0000313" key="13">
    <source>
        <dbReference type="Proteomes" id="UP000321723"/>
    </source>
</evidence>
<dbReference type="GO" id="GO:0005254">
    <property type="term" value="F:chloride channel activity"/>
    <property type="evidence" value="ECO:0007669"/>
    <property type="project" value="UniProtKB-KW"/>
</dbReference>
<feature type="transmembrane region" description="Helical" evidence="10">
    <location>
        <begin position="274"/>
        <end position="295"/>
    </location>
</feature>
<gene>
    <name evidence="11" type="ORF">CHO01_39090</name>
    <name evidence="12" type="ORF">HNR08_003888</name>
</gene>
<keyword evidence="13" id="KW-1185">Reference proteome</keyword>